<sequence>MKQKSWIVHKPAQGAYDPSCLRLEGRERPSQADGEVLVRTLLLSLDPSSRNWLRLDPASSHSALGVGSVMVGMAVGEVVQSGSERFCRGDLVQGLWGWEEFSVARSDALEKIDLPPGVPLETHLSIFSHIGRAAAVGLLEVGALSPSDTVVVSGAAGATGSLAAQIAKAFGARVIGIAGGEAKCRRLLDEFGLDGAIDYKSEPLGAALRRECPDGIDLFFDNVGGATLDAVLENMAVGCRIVVCGAISQYDLATESEAYGIKNLPLMLIKQARMEGFVVSRFEHRYAEFDEVLLDLFTQGKLKHRAHLVDGIEHAAESLKLFFSGANEGKVMIRVASR</sequence>
<dbReference type="SUPFAM" id="SSF51735">
    <property type="entry name" value="NAD(P)-binding Rossmann-fold domains"/>
    <property type="match status" value="1"/>
</dbReference>
<keyword evidence="1" id="KW-0560">Oxidoreductase</keyword>
<gene>
    <name evidence="3" type="ORF">WI38_19855</name>
</gene>
<dbReference type="Pfam" id="PF00107">
    <property type="entry name" value="ADH_zinc_N"/>
    <property type="match status" value="1"/>
</dbReference>
<evidence type="ECO:0000256" key="1">
    <source>
        <dbReference type="ARBA" id="ARBA00023002"/>
    </source>
</evidence>
<dbReference type="CDD" id="cd05288">
    <property type="entry name" value="PGDH"/>
    <property type="match status" value="1"/>
</dbReference>
<reference evidence="3 4" key="1">
    <citation type="submission" date="2015-11" db="EMBL/GenBank/DDBJ databases">
        <title>Expanding the genomic diversity of Burkholderia species for the development of highly accurate diagnostics.</title>
        <authorList>
            <person name="Sahl J."/>
            <person name="Keim P."/>
            <person name="Wagner D."/>
        </authorList>
    </citation>
    <scope>NUCLEOTIDE SEQUENCE [LARGE SCALE GENOMIC DNA]</scope>
    <source>
        <strain evidence="3 4">RF32-BP4</strain>
    </source>
</reference>
<protein>
    <recommendedName>
        <fullName evidence="2">Enoyl reductase (ER) domain-containing protein</fullName>
    </recommendedName>
</protein>
<dbReference type="InterPro" id="IPR041694">
    <property type="entry name" value="ADH_N_2"/>
</dbReference>
<dbReference type="InterPro" id="IPR036291">
    <property type="entry name" value="NAD(P)-bd_dom_sf"/>
</dbReference>
<feature type="domain" description="Enoyl reductase (ER)" evidence="2">
    <location>
        <begin position="14"/>
        <end position="333"/>
    </location>
</feature>
<evidence type="ECO:0000313" key="4">
    <source>
        <dbReference type="Proteomes" id="UP000065521"/>
    </source>
</evidence>
<dbReference type="GO" id="GO:0016628">
    <property type="term" value="F:oxidoreductase activity, acting on the CH-CH group of donors, NAD or NADP as acceptor"/>
    <property type="evidence" value="ECO:0007669"/>
    <property type="project" value="InterPro"/>
</dbReference>
<dbReference type="PANTHER" id="PTHR43205">
    <property type="entry name" value="PROSTAGLANDIN REDUCTASE"/>
    <property type="match status" value="1"/>
</dbReference>
<dbReference type="Proteomes" id="UP000065521">
    <property type="component" value="Unassembled WGS sequence"/>
</dbReference>
<dbReference type="RefSeq" id="WP_059857043.1">
    <property type="nucleotide sequence ID" value="NZ_LOTK01000041.1"/>
</dbReference>
<dbReference type="PANTHER" id="PTHR43205:SF7">
    <property type="entry name" value="PROSTAGLANDIN REDUCTASE 1"/>
    <property type="match status" value="1"/>
</dbReference>
<dbReference type="SMART" id="SM00829">
    <property type="entry name" value="PKS_ER"/>
    <property type="match status" value="1"/>
</dbReference>
<dbReference type="EMBL" id="LOTN01000038">
    <property type="protein sequence ID" value="KUZ87950.1"/>
    <property type="molecule type" value="Genomic_DNA"/>
</dbReference>
<evidence type="ECO:0000259" key="2">
    <source>
        <dbReference type="SMART" id="SM00829"/>
    </source>
</evidence>
<dbReference type="FunFam" id="3.40.50.720:FF:000121">
    <property type="entry name" value="Prostaglandin reductase 2"/>
    <property type="match status" value="1"/>
</dbReference>
<comment type="caution">
    <text evidence="3">The sequence shown here is derived from an EMBL/GenBank/DDBJ whole genome shotgun (WGS) entry which is preliminary data.</text>
</comment>
<dbReference type="Gene3D" id="3.90.180.10">
    <property type="entry name" value="Medium-chain alcohol dehydrogenases, catalytic domain"/>
    <property type="match status" value="1"/>
</dbReference>
<dbReference type="InterPro" id="IPR013149">
    <property type="entry name" value="ADH-like_C"/>
</dbReference>
<proteinExistence type="predicted"/>
<dbReference type="InterPro" id="IPR020843">
    <property type="entry name" value="ER"/>
</dbReference>
<dbReference type="InterPro" id="IPR011032">
    <property type="entry name" value="GroES-like_sf"/>
</dbReference>
<dbReference type="Pfam" id="PF16884">
    <property type="entry name" value="ADH_N_2"/>
    <property type="match status" value="1"/>
</dbReference>
<organism evidence="3 4">
    <name type="scientific">Burkholderia ubonensis</name>
    <dbReference type="NCBI Taxonomy" id="101571"/>
    <lineage>
        <taxon>Bacteria</taxon>
        <taxon>Pseudomonadati</taxon>
        <taxon>Pseudomonadota</taxon>
        <taxon>Betaproteobacteria</taxon>
        <taxon>Burkholderiales</taxon>
        <taxon>Burkholderiaceae</taxon>
        <taxon>Burkholderia</taxon>
        <taxon>Burkholderia cepacia complex</taxon>
    </lineage>
</organism>
<evidence type="ECO:0000313" key="3">
    <source>
        <dbReference type="EMBL" id="KUZ87950.1"/>
    </source>
</evidence>
<dbReference type="SUPFAM" id="SSF50129">
    <property type="entry name" value="GroES-like"/>
    <property type="match status" value="1"/>
</dbReference>
<dbReference type="Gene3D" id="3.40.50.720">
    <property type="entry name" value="NAD(P)-binding Rossmann-like Domain"/>
    <property type="match status" value="1"/>
</dbReference>
<accession>A0A102L6I9</accession>
<dbReference type="AlphaFoldDB" id="A0A102L6I9"/>
<name>A0A102L6I9_9BURK</name>
<dbReference type="InterPro" id="IPR045010">
    <property type="entry name" value="MDR_fam"/>
</dbReference>